<evidence type="ECO:0000313" key="2">
    <source>
        <dbReference type="EMBL" id="CAD6447121.1"/>
    </source>
</evidence>
<name>A0A8H2ZQT0_9HELO</name>
<proteinExistence type="predicted"/>
<organism evidence="2 3">
    <name type="scientific">Sclerotinia trifoliorum</name>
    <dbReference type="NCBI Taxonomy" id="28548"/>
    <lineage>
        <taxon>Eukaryota</taxon>
        <taxon>Fungi</taxon>
        <taxon>Dikarya</taxon>
        <taxon>Ascomycota</taxon>
        <taxon>Pezizomycotina</taxon>
        <taxon>Leotiomycetes</taxon>
        <taxon>Helotiales</taxon>
        <taxon>Sclerotiniaceae</taxon>
        <taxon>Sclerotinia</taxon>
    </lineage>
</organism>
<feature type="compositionally biased region" description="Polar residues" evidence="1">
    <location>
        <begin position="72"/>
        <end position="81"/>
    </location>
</feature>
<dbReference type="EMBL" id="CAJHIA010000024">
    <property type="protein sequence ID" value="CAD6447121.1"/>
    <property type="molecule type" value="Genomic_DNA"/>
</dbReference>
<dbReference type="AlphaFoldDB" id="A0A8H2ZQT0"/>
<gene>
    <name evidence="2" type="ORF">SCLTRI_LOCUS6913</name>
</gene>
<feature type="region of interest" description="Disordered" evidence="1">
    <location>
        <begin position="174"/>
        <end position="229"/>
    </location>
</feature>
<sequence>MESVNSNQGSTPTTPEPTLKSTPKNFVAQGGTSIAPPKTPPNTRTISPPRAPRPRQTFRTEGMWAKNGGVSMPTSSRTPRNIGSRFVNPAGQYQSNRGRDSRSVSPLQSRPGLYRARSALLHHPRSRPLAGAAPQLLPSLFINEGAVSTNNHSSGRVEVDMQYMNMLPIASRHPKEETAADVSSGLQDDENADSNLTEGIFNEYDDEDEEKDESGKKDEKEHDIWSWKC</sequence>
<feature type="compositionally biased region" description="Acidic residues" evidence="1">
    <location>
        <begin position="203"/>
        <end position="212"/>
    </location>
</feature>
<reference evidence="2" key="1">
    <citation type="submission" date="2020-10" db="EMBL/GenBank/DDBJ databases">
        <authorList>
            <person name="Kusch S."/>
        </authorList>
    </citation>
    <scope>NUCLEOTIDE SEQUENCE</scope>
    <source>
        <strain evidence="2">SwB9</strain>
    </source>
</reference>
<keyword evidence="3" id="KW-1185">Reference proteome</keyword>
<accession>A0A8H2ZQT0</accession>
<evidence type="ECO:0000313" key="3">
    <source>
        <dbReference type="Proteomes" id="UP000624404"/>
    </source>
</evidence>
<feature type="region of interest" description="Disordered" evidence="1">
    <location>
        <begin position="1"/>
        <end position="110"/>
    </location>
</feature>
<dbReference type="OrthoDB" id="3557806at2759"/>
<protein>
    <submittedName>
        <fullName evidence="2">3a8d509b-dccb-49d2-b2cc-32e38bcaae98-CDS</fullName>
    </submittedName>
</protein>
<feature type="compositionally biased region" description="Polar residues" evidence="1">
    <location>
        <begin position="1"/>
        <end position="13"/>
    </location>
</feature>
<dbReference type="Proteomes" id="UP000624404">
    <property type="component" value="Unassembled WGS sequence"/>
</dbReference>
<comment type="caution">
    <text evidence="2">The sequence shown here is derived from an EMBL/GenBank/DDBJ whole genome shotgun (WGS) entry which is preliminary data.</text>
</comment>
<feature type="compositionally biased region" description="Basic and acidic residues" evidence="1">
    <location>
        <begin position="213"/>
        <end position="229"/>
    </location>
</feature>
<evidence type="ECO:0000256" key="1">
    <source>
        <dbReference type="SAM" id="MobiDB-lite"/>
    </source>
</evidence>